<proteinExistence type="predicted"/>
<comment type="caution">
    <text evidence="1">The sequence shown here is derived from an EMBL/GenBank/DDBJ whole genome shotgun (WGS) entry which is preliminary data.</text>
</comment>
<dbReference type="AlphaFoldDB" id="A0A645FKY5"/>
<evidence type="ECO:0000313" key="1">
    <source>
        <dbReference type="EMBL" id="MPN14222.1"/>
    </source>
</evidence>
<organism evidence="1">
    <name type="scientific">bioreactor metagenome</name>
    <dbReference type="NCBI Taxonomy" id="1076179"/>
    <lineage>
        <taxon>unclassified sequences</taxon>
        <taxon>metagenomes</taxon>
        <taxon>ecological metagenomes</taxon>
    </lineage>
</organism>
<accession>A0A645FKY5</accession>
<protein>
    <submittedName>
        <fullName evidence="1">Uncharacterized protein</fullName>
    </submittedName>
</protein>
<dbReference type="EMBL" id="VSSQ01060820">
    <property type="protein sequence ID" value="MPN14222.1"/>
    <property type="molecule type" value="Genomic_DNA"/>
</dbReference>
<name>A0A645FKY5_9ZZZZ</name>
<reference evidence="1" key="1">
    <citation type="submission" date="2019-08" db="EMBL/GenBank/DDBJ databases">
        <authorList>
            <person name="Kucharzyk K."/>
            <person name="Murdoch R.W."/>
            <person name="Higgins S."/>
            <person name="Loffler F."/>
        </authorList>
    </citation>
    <scope>NUCLEOTIDE SEQUENCE</scope>
</reference>
<sequence>MKKAGLSSGFAGVALFDLRGNRLQAIRRQVERRKQPVGQALDVIHQGYVIENVGILENGGIRISHALESQVVVFALGGEGVGGNGVHGVVGNG</sequence>
<gene>
    <name evidence="1" type="ORF">SDC9_161548</name>
</gene>